<proteinExistence type="predicted"/>
<feature type="transmembrane region" description="Helical" evidence="1">
    <location>
        <begin position="64"/>
        <end position="83"/>
    </location>
</feature>
<keyword evidence="1" id="KW-0812">Transmembrane</keyword>
<evidence type="ECO:0000313" key="3">
    <source>
        <dbReference type="Proteomes" id="UP000193087"/>
    </source>
</evidence>
<dbReference type="SUPFAM" id="SSF52540">
    <property type="entry name" value="P-loop containing nucleoside triphosphate hydrolases"/>
    <property type="match status" value="1"/>
</dbReference>
<dbReference type="EMBL" id="LQPQ01000001">
    <property type="protein sequence ID" value="ORW87864.1"/>
    <property type="molecule type" value="Genomic_DNA"/>
</dbReference>
<feature type="transmembrane region" description="Helical" evidence="1">
    <location>
        <begin position="40"/>
        <end position="58"/>
    </location>
</feature>
<dbReference type="AlphaFoldDB" id="A0A1X2DIN6"/>
<dbReference type="Proteomes" id="UP000193087">
    <property type="component" value="Unassembled WGS sequence"/>
</dbReference>
<protein>
    <recommendedName>
        <fullName evidence="4">AAA-like domain protein</fullName>
    </recommendedName>
</protein>
<dbReference type="Pfam" id="PF12846">
    <property type="entry name" value="AAA_10"/>
    <property type="match status" value="1"/>
</dbReference>
<dbReference type="OrthoDB" id="4647520at2"/>
<keyword evidence="1" id="KW-1133">Transmembrane helix</keyword>
<organism evidence="2 3">
    <name type="scientific">Mycobacterium riyadhense</name>
    <dbReference type="NCBI Taxonomy" id="486698"/>
    <lineage>
        <taxon>Bacteria</taxon>
        <taxon>Bacillati</taxon>
        <taxon>Actinomycetota</taxon>
        <taxon>Actinomycetes</taxon>
        <taxon>Mycobacteriales</taxon>
        <taxon>Mycobacteriaceae</taxon>
        <taxon>Mycobacterium</taxon>
    </lineage>
</organism>
<evidence type="ECO:0000313" key="2">
    <source>
        <dbReference type="EMBL" id="ORW87864.1"/>
    </source>
</evidence>
<sequence>MTDEGIDSTAQVFADVLDFPIYVSHLDDTTRILFGPWRGWDFATALIGVGLTCAGIYFGFESGYAAWIAVFGVAATAGLTYLARQIPISRPSPWYRMWWLLNCAIGTQRRAATRGQRDPWVSPPKAVIDNLVFTRAGVYAEFILAGQPGGMMPYEVKRAVAKAHRPLVRQLPSGMVFWGMSPRVDPMRMKQRLLGEFSHHDTWVREARQWDQYFDQTAFYEQVFGVRIPVDAGMAGRSGAGAMAKATRVVIGRDHDAPETLDGYRAIVEEILAKIPEQFHAKPATARQIQWLYERHWTRGAQDRPFPHGGGGQRRLGPEDFTCIPAEFDEGDQHRRKQLRSWPRRHLPTWKAILRIKAAGLADSYQACLVVSQLPRGGLAYPRAEILLSPYDVDVNAQVDWYQHVCTRTREQELARVDRAQRNMEDQAFHLSGRRASNADLARRFAAAERYSAALNESQLERATESTTVIAIGSTSSADTAHAVQQLKTHFAEELDTAIACRRGTQTALWQLGHPGSEARAPRSQFKQPTTTDQWSRFSPLVSAELGHKTGILLARNLATRLPSPVFVDLEGSVDRRVAPGMLFIGASGGGKSEAAKRITDGLLKRGHQASIIDSGTMREWVPALAHHGDRIAVIDPAGAEWSMDGLRIFPRDTAVEHTLDHLLPMMGQEANSTVARQMRRLLRPDQRVAETLGALVRYLNGLGRQDYAEYAELADTLTYWSEMDYLRAMFDESLPVPPIAEKDAIIWLTADLELPDIAETDELHLYKRQTARARAGLAIYGMIASLTRLTYTDPVRRRANAFGWFVAEEARTYFASPVGRKDAKRIATQGRKEHYGLIGISQHVEDFDAIGRQELPMRVITPFKPTEREYARESFKKLGIDPAEYPEVLDTRTVDGHGYAYFLDDLGRAGLVDLLHPVQPELAQAFDTRYLNDRASGQAA</sequence>
<name>A0A1X2DIN6_9MYCO</name>
<dbReference type="STRING" id="486698.AWC22_00055"/>
<evidence type="ECO:0000256" key="1">
    <source>
        <dbReference type="SAM" id="Phobius"/>
    </source>
</evidence>
<reference evidence="2 3" key="1">
    <citation type="submission" date="2016-01" db="EMBL/GenBank/DDBJ databases">
        <title>The new phylogeny of the genus Mycobacterium.</title>
        <authorList>
            <person name="Tarcisio F."/>
            <person name="Conor M."/>
            <person name="Antonella G."/>
            <person name="Elisabetta G."/>
            <person name="Giulia F.S."/>
            <person name="Sara T."/>
            <person name="Anna F."/>
            <person name="Clotilde B."/>
            <person name="Roberto B."/>
            <person name="Veronica D.S."/>
            <person name="Fabio R."/>
            <person name="Monica P."/>
            <person name="Olivier J."/>
            <person name="Enrico T."/>
            <person name="Nicola S."/>
        </authorList>
    </citation>
    <scope>NUCLEOTIDE SEQUENCE [LARGE SCALE GENOMIC DNA]</scope>
    <source>
        <strain evidence="2 3">DSM 45176</strain>
    </source>
</reference>
<accession>A0A1X2DIN6</accession>
<evidence type="ECO:0008006" key="4">
    <source>
        <dbReference type="Google" id="ProtNLM"/>
    </source>
</evidence>
<keyword evidence="1" id="KW-0472">Membrane</keyword>
<gene>
    <name evidence="2" type="ORF">AWC22_00055</name>
</gene>
<dbReference type="Gene3D" id="3.40.50.300">
    <property type="entry name" value="P-loop containing nucleotide triphosphate hydrolases"/>
    <property type="match status" value="1"/>
</dbReference>
<comment type="caution">
    <text evidence="2">The sequence shown here is derived from an EMBL/GenBank/DDBJ whole genome shotgun (WGS) entry which is preliminary data.</text>
</comment>
<dbReference type="InterPro" id="IPR027417">
    <property type="entry name" value="P-loop_NTPase"/>
</dbReference>
<keyword evidence="3" id="KW-1185">Reference proteome</keyword>